<name>A0A0D2D3Q7_9EURO</name>
<reference evidence="2 3" key="1">
    <citation type="submission" date="2015-01" db="EMBL/GenBank/DDBJ databases">
        <title>The Genome Sequence of Capronia semiimmersa CBS27337.</title>
        <authorList>
            <consortium name="The Broad Institute Genomics Platform"/>
            <person name="Cuomo C."/>
            <person name="de Hoog S."/>
            <person name="Gorbushina A."/>
            <person name="Stielow B."/>
            <person name="Teixiera M."/>
            <person name="Abouelleil A."/>
            <person name="Chapman S.B."/>
            <person name="Priest M."/>
            <person name="Young S.K."/>
            <person name="Wortman J."/>
            <person name="Nusbaum C."/>
            <person name="Birren B."/>
        </authorList>
    </citation>
    <scope>NUCLEOTIDE SEQUENCE [LARGE SCALE GENOMIC DNA]</scope>
    <source>
        <strain evidence="2 3">CBS 27337</strain>
    </source>
</reference>
<gene>
    <name evidence="2" type="ORF">PV04_00393</name>
</gene>
<keyword evidence="1" id="KW-1133">Transmembrane helix</keyword>
<evidence type="ECO:0000313" key="2">
    <source>
        <dbReference type="EMBL" id="KIW72176.1"/>
    </source>
</evidence>
<dbReference type="InterPro" id="IPR021514">
    <property type="entry name" value="DUF3176"/>
</dbReference>
<dbReference type="HOGENOM" id="CLU_020821_1_0_1"/>
<evidence type="ECO:0000313" key="3">
    <source>
        <dbReference type="Proteomes" id="UP000054266"/>
    </source>
</evidence>
<feature type="transmembrane region" description="Helical" evidence="1">
    <location>
        <begin position="539"/>
        <end position="564"/>
    </location>
</feature>
<feature type="transmembrane region" description="Helical" evidence="1">
    <location>
        <begin position="103"/>
        <end position="129"/>
    </location>
</feature>
<accession>A0A0D2D3Q7</accession>
<sequence length="616" mass="68136">MGAGETVIISSYPPTEHDLQQKTPRLPRRVVNDTRFWASRFFPWSADKAEVKIQDITKARYVPWLGIGALVLSGMTILFSWIVLKVIDGHMQKDGRYLKPASWLSVILSANSVLLGFAISEGITIAWWYTVSRTNATIRDIHEAWSLGSSIFAAIRAGKRFNYVALATIFVASIPLNGVLLQNAITTVPGTHVNTTMITIGMATELPRGFSASLSGGSVSTYSDTFSQALTWIDLDVGVIGADNMWFNTPIQSGSGSCGADDLLGTCTGRAHTYGFGADCTDSSEPYDIDPKSHNGQPFPATIFSSKVGWDVNTPGEFNLTLRLKNTTDCVGHYAVRNCIFRAAQLSYPIQLIPLSKTGPKSNLRGYGEEFPTNVLGLDPNTSFYDDQVLSYLTVPSEANSTNSTFGGVVDYLQTVYDAELIWDWDGTRWHVNATGKPAENAVITSFFLNENYYTDDNRTESEFPTSSLEDPDYCKNTLFLYQIDGRIMLEDQIKDRLRNTMFLSGVMVNSFALVDWFTQNVTVNRTADVAIYKIIYGYWAGSLAVTVTVIFMVIPTFWGFWLLSGKLTMSPIDTATVLEAPLVRSENCINDSKARLKEIGSRPLHPMRRDGSSNL</sequence>
<keyword evidence="1" id="KW-0812">Transmembrane</keyword>
<dbReference type="AlphaFoldDB" id="A0A0D2D3Q7"/>
<dbReference type="EMBL" id="KN846956">
    <property type="protein sequence ID" value="KIW72176.1"/>
    <property type="molecule type" value="Genomic_DNA"/>
</dbReference>
<keyword evidence="3" id="KW-1185">Reference proteome</keyword>
<dbReference type="PANTHER" id="PTHR37576:SF2">
    <property type="entry name" value="DEFECT AT LOW TEMPERATURE PROTEIN 1"/>
    <property type="match status" value="1"/>
</dbReference>
<keyword evidence="1" id="KW-0472">Membrane</keyword>
<feature type="transmembrane region" description="Helical" evidence="1">
    <location>
        <begin position="501"/>
        <end position="519"/>
    </location>
</feature>
<feature type="transmembrane region" description="Helical" evidence="1">
    <location>
        <begin position="61"/>
        <end position="83"/>
    </location>
</feature>
<protein>
    <submittedName>
        <fullName evidence="2">Uncharacterized protein</fullName>
    </submittedName>
</protein>
<organism evidence="2 3">
    <name type="scientific">Phialophora macrospora</name>
    <dbReference type="NCBI Taxonomy" id="1851006"/>
    <lineage>
        <taxon>Eukaryota</taxon>
        <taxon>Fungi</taxon>
        <taxon>Dikarya</taxon>
        <taxon>Ascomycota</taxon>
        <taxon>Pezizomycotina</taxon>
        <taxon>Eurotiomycetes</taxon>
        <taxon>Chaetothyriomycetidae</taxon>
        <taxon>Chaetothyriales</taxon>
        <taxon>Herpotrichiellaceae</taxon>
        <taxon>Phialophora</taxon>
    </lineage>
</organism>
<dbReference type="Proteomes" id="UP000054266">
    <property type="component" value="Unassembled WGS sequence"/>
</dbReference>
<dbReference type="PANTHER" id="PTHR37576">
    <property type="entry name" value="DEFECT AT LOW TEMPERATURE PROTEIN 1"/>
    <property type="match status" value="1"/>
</dbReference>
<dbReference type="Pfam" id="PF11374">
    <property type="entry name" value="DUF3176"/>
    <property type="match status" value="1"/>
</dbReference>
<evidence type="ECO:0000256" key="1">
    <source>
        <dbReference type="SAM" id="Phobius"/>
    </source>
</evidence>
<proteinExistence type="predicted"/>
<dbReference type="STRING" id="5601.A0A0D2D3Q7"/>